<keyword evidence="3" id="KW-0804">Transcription</keyword>
<feature type="transmembrane region" description="Helical" evidence="4">
    <location>
        <begin position="289"/>
        <end position="309"/>
    </location>
</feature>
<dbReference type="PRINTS" id="PR00032">
    <property type="entry name" value="HTHARAC"/>
</dbReference>
<evidence type="ECO:0000256" key="3">
    <source>
        <dbReference type="ARBA" id="ARBA00023163"/>
    </source>
</evidence>
<dbReference type="InterPro" id="IPR018060">
    <property type="entry name" value="HTH_AraC"/>
</dbReference>
<evidence type="ECO:0000256" key="2">
    <source>
        <dbReference type="ARBA" id="ARBA00023125"/>
    </source>
</evidence>
<keyword evidence="1" id="KW-0805">Transcription regulation</keyword>
<evidence type="ECO:0000313" key="7">
    <source>
        <dbReference type="Proteomes" id="UP000187412"/>
    </source>
</evidence>
<accession>A0ABX3HET3</accession>
<keyword evidence="4" id="KW-1133">Transmembrane helix</keyword>
<dbReference type="PROSITE" id="PS01124">
    <property type="entry name" value="HTH_ARAC_FAMILY_2"/>
    <property type="match status" value="1"/>
</dbReference>
<dbReference type="EMBL" id="MPTB01000011">
    <property type="protein sequence ID" value="OMD48715.1"/>
    <property type="molecule type" value="Genomic_DNA"/>
</dbReference>
<protein>
    <recommendedName>
        <fullName evidence="5">HTH araC/xylS-type domain-containing protein</fullName>
    </recommendedName>
</protein>
<keyword evidence="2" id="KW-0238">DNA-binding</keyword>
<keyword evidence="4" id="KW-0812">Transmembrane</keyword>
<reference evidence="6 7" key="1">
    <citation type="submission" date="2016-10" db="EMBL/GenBank/DDBJ databases">
        <title>Paenibacillus species isolates.</title>
        <authorList>
            <person name="Beno S.M."/>
        </authorList>
    </citation>
    <scope>NUCLEOTIDE SEQUENCE [LARGE SCALE GENOMIC DNA]</scope>
    <source>
        <strain evidence="6 7">FSL H7-0744</strain>
    </source>
</reference>
<evidence type="ECO:0000313" key="6">
    <source>
        <dbReference type="EMBL" id="OMD48715.1"/>
    </source>
</evidence>
<dbReference type="InterPro" id="IPR020449">
    <property type="entry name" value="Tscrpt_reg_AraC-type_HTH"/>
</dbReference>
<proteinExistence type="predicted"/>
<name>A0ABX3HET3_PAEBO</name>
<dbReference type="Proteomes" id="UP000187412">
    <property type="component" value="Unassembled WGS sequence"/>
</dbReference>
<dbReference type="Gene3D" id="6.10.340.10">
    <property type="match status" value="1"/>
</dbReference>
<dbReference type="PROSITE" id="PS00041">
    <property type="entry name" value="HTH_ARAC_FAMILY_1"/>
    <property type="match status" value="1"/>
</dbReference>
<sequence>MLRNRSIKHNTMFVKLLLSFTAIAVITVILISTITYSISADNNIQNAIAYNESILTQQQELIHKELTAIKYAATGMITTQSYLYHTNGSKLSVSSLIDLTGFVEEQKKVSPYIDSIYLYYAPLELILTSRPEIKASPISTFVDTSWIEVWNQPSDSRTIWVTGRQDGFSPDHPAASLLQKMPLIGQVDGAIVMNLKLQLLFDDYLSHYHNKKGNTLVLGPDSELLYSDAAAGESLLQQLDPGRLTGASGFYIDDSDRIVSYTTSELTGWRFVDITKRSALLQGMDRIKVIVITVAAAYLIAAFTLSFFLSRRLYRPLQSVISYIGGSQAGQKDGEASQLPAGDEAGFIRHIFDQLARNWETLMTEKGKVDSLLTDNRTAIKEKYLNDLIQGGSTDQAAELLGLRLDFTRFAVLTLELEEPYPLNGPDGNLQFHLFRYGLMEELGGDINGEIFAKDEKRTVILLTVPPGDDEFPLEQAKKLKQLLLSRYSMNATFAVSPIYKGEEKVRLAYENTLEALNLKMYIGKGEILSYDILADWKSEEEAYYYPYELETKLLQALLQTDKEECFNAVRQITRTVIDKKLGKANIQQLFFQLSGEIMKTLVLTRGDMSAVFGDRPAYADVLARAETLSDMEECLLDMCGRIITYHKEKRSKMTDVTLQLATDYMDVNFNNNISVDTVAEYVQRSSSYLSRIFKESTGMTVNDYLIQLRMKRAMELLKQLDLSIEEICREIGYANVSYFNKMFKSRTGLTPGQYRQQQAADKLLAQGKEKAE</sequence>
<dbReference type="InterPro" id="IPR041522">
    <property type="entry name" value="CdaR_GGDEF"/>
</dbReference>
<dbReference type="RefSeq" id="WP_076110476.1">
    <property type="nucleotide sequence ID" value="NZ_MPTB01000011.1"/>
</dbReference>
<feature type="transmembrane region" description="Helical" evidence="4">
    <location>
        <begin position="12"/>
        <end position="36"/>
    </location>
</feature>
<organism evidence="6 7">
    <name type="scientific">Paenibacillus borealis</name>
    <dbReference type="NCBI Taxonomy" id="160799"/>
    <lineage>
        <taxon>Bacteria</taxon>
        <taxon>Bacillati</taxon>
        <taxon>Bacillota</taxon>
        <taxon>Bacilli</taxon>
        <taxon>Bacillales</taxon>
        <taxon>Paenibacillaceae</taxon>
        <taxon>Paenibacillus</taxon>
    </lineage>
</organism>
<dbReference type="InterPro" id="IPR018062">
    <property type="entry name" value="HTH_AraC-typ_CS"/>
</dbReference>
<dbReference type="SUPFAM" id="SSF46689">
    <property type="entry name" value="Homeodomain-like"/>
    <property type="match status" value="2"/>
</dbReference>
<evidence type="ECO:0000259" key="5">
    <source>
        <dbReference type="PROSITE" id="PS01124"/>
    </source>
</evidence>
<comment type="caution">
    <text evidence="6">The sequence shown here is derived from an EMBL/GenBank/DDBJ whole genome shotgun (WGS) entry which is preliminary data.</text>
</comment>
<gene>
    <name evidence="6" type="ORF">BSK56_10530</name>
</gene>
<evidence type="ECO:0000256" key="1">
    <source>
        <dbReference type="ARBA" id="ARBA00023015"/>
    </source>
</evidence>
<keyword evidence="7" id="KW-1185">Reference proteome</keyword>
<dbReference type="SMART" id="SM00342">
    <property type="entry name" value="HTH_ARAC"/>
    <property type="match status" value="1"/>
</dbReference>
<dbReference type="Gene3D" id="1.10.10.60">
    <property type="entry name" value="Homeodomain-like"/>
    <property type="match status" value="2"/>
</dbReference>
<dbReference type="PANTHER" id="PTHR43280">
    <property type="entry name" value="ARAC-FAMILY TRANSCRIPTIONAL REGULATOR"/>
    <property type="match status" value="1"/>
</dbReference>
<feature type="domain" description="HTH araC/xylS-type" evidence="5">
    <location>
        <begin position="660"/>
        <end position="758"/>
    </location>
</feature>
<dbReference type="PANTHER" id="PTHR43280:SF28">
    <property type="entry name" value="HTH-TYPE TRANSCRIPTIONAL ACTIVATOR RHAS"/>
    <property type="match status" value="1"/>
</dbReference>
<evidence type="ECO:0000256" key="4">
    <source>
        <dbReference type="SAM" id="Phobius"/>
    </source>
</evidence>
<dbReference type="Pfam" id="PF12833">
    <property type="entry name" value="HTH_18"/>
    <property type="match status" value="1"/>
</dbReference>
<dbReference type="Pfam" id="PF17853">
    <property type="entry name" value="GGDEF_2"/>
    <property type="match status" value="1"/>
</dbReference>
<keyword evidence="4" id="KW-0472">Membrane</keyword>
<dbReference type="InterPro" id="IPR009057">
    <property type="entry name" value="Homeodomain-like_sf"/>
</dbReference>